<keyword evidence="2" id="KW-1185">Reference proteome</keyword>
<dbReference type="AlphaFoldDB" id="A0A0C9SW14"/>
<dbReference type="EMBL" id="KN819350">
    <property type="protein sequence ID" value="KIJ13614.1"/>
    <property type="molecule type" value="Genomic_DNA"/>
</dbReference>
<protein>
    <submittedName>
        <fullName evidence="1">Unplaced genomic scaffold PAXINscaffold_28, whole genome shotgun sequence</fullName>
    </submittedName>
</protein>
<accession>A0A0C9SW14</accession>
<dbReference type="InterPro" id="IPR032675">
    <property type="entry name" value="LRR_dom_sf"/>
</dbReference>
<dbReference type="Gene3D" id="3.80.10.10">
    <property type="entry name" value="Ribonuclease Inhibitor"/>
    <property type="match status" value="1"/>
</dbReference>
<name>A0A0C9SW14_PAXIN</name>
<dbReference type="Proteomes" id="UP000053647">
    <property type="component" value="Unassembled WGS sequence"/>
</dbReference>
<reference evidence="2" key="2">
    <citation type="submission" date="2015-01" db="EMBL/GenBank/DDBJ databases">
        <title>Evolutionary Origins and Diversification of the Mycorrhizal Mutualists.</title>
        <authorList>
            <consortium name="DOE Joint Genome Institute"/>
            <consortium name="Mycorrhizal Genomics Consortium"/>
            <person name="Kohler A."/>
            <person name="Kuo A."/>
            <person name="Nagy L.G."/>
            <person name="Floudas D."/>
            <person name="Copeland A."/>
            <person name="Barry K.W."/>
            <person name="Cichocki N."/>
            <person name="Veneault-Fourrey C."/>
            <person name="LaButti K."/>
            <person name="Lindquist E.A."/>
            <person name="Lipzen A."/>
            <person name="Lundell T."/>
            <person name="Morin E."/>
            <person name="Murat C."/>
            <person name="Riley R."/>
            <person name="Ohm R."/>
            <person name="Sun H."/>
            <person name="Tunlid A."/>
            <person name="Henrissat B."/>
            <person name="Grigoriev I.V."/>
            <person name="Hibbett D.S."/>
            <person name="Martin F."/>
        </authorList>
    </citation>
    <scope>NUCLEOTIDE SEQUENCE [LARGE SCALE GENOMIC DNA]</scope>
    <source>
        <strain evidence="2">ATCC 200175</strain>
    </source>
</reference>
<dbReference type="OrthoDB" id="3178870at2759"/>
<organism evidence="1 2">
    <name type="scientific">Paxillus involutus ATCC 200175</name>
    <dbReference type="NCBI Taxonomy" id="664439"/>
    <lineage>
        <taxon>Eukaryota</taxon>
        <taxon>Fungi</taxon>
        <taxon>Dikarya</taxon>
        <taxon>Basidiomycota</taxon>
        <taxon>Agaricomycotina</taxon>
        <taxon>Agaricomycetes</taxon>
        <taxon>Agaricomycetidae</taxon>
        <taxon>Boletales</taxon>
        <taxon>Paxilineae</taxon>
        <taxon>Paxillaceae</taxon>
        <taxon>Paxillus</taxon>
    </lineage>
</organism>
<gene>
    <name evidence="1" type="ORF">PAXINDRAFT_163601</name>
</gene>
<evidence type="ECO:0000313" key="2">
    <source>
        <dbReference type="Proteomes" id="UP000053647"/>
    </source>
</evidence>
<reference evidence="1 2" key="1">
    <citation type="submission" date="2014-06" db="EMBL/GenBank/DDBJ databases">
        <authorList>
            <consortium name="DOE Joint Genome Institute"/>
            <person name="Kuo A."/>
            <person name="Kohler A."/>
            <person name="Nagy L.G."/>
            <person name="Floudas D."/>
            <person name="Copeland A."/>
            <person name="Barry K.W."/>
            <person name="Cichocki N."/>
            <person name="Veneault-Fourrey C."/>
            <person name="LaButti K."/>
            <person name="Lindquist E.A."/>
            <person name="Lipzen A."/>
            <person name="Lundell T."/>
            <person name="Morin E."/>
            <person name="Murat C."/>
            <person name="Sun H."/>
            <person name="Tunlid A."/>
            <person name="Henrissat B."/>
            <person name="Grigoriev I.V."/>
            <person name="Hibbett D.S."/>
            <person name="Martin F."/>
            <person name="Nordberg H.P."/>
            <person name="Cantor M.N."/>
            <person name="Hua S.X."/>
        </authorList>
    </citation>
    <scope>NUCLEOTIDE SEQUENCE [LARGE SCALE GENOMIC DNA]</scope>
    <source>
        <strain evidence="1 2">ATCC 200175</strain>
    </source>
</reference>
<proteinExistence type="predicted"/>
<sequence>MSSPSLRPTLPTETIELILGHVSRTDLLPVLTTNSVIHKIAARVLYRTNLDVAAKHAILLVKTLAHNDLYAPFVRQIELDWTGNSLTGNFLRLLNRTLKRLKHLLHLSLEFASHDNQSSMAWVLGGCTFSLKTFMTSMRCEPLLARFLETQNSITEVCLRGFNPPMCAFPLSSHALPRLAHFRTVLSSPRITADFVRDRPIESVSMSLYPGDMATSLDALLLSSRPVKRLTVMSFDVGDPAELLSEIAVRVPGLEALHAVVLITQHSHELLVKTAPSLSQFKALKYLTFMAPGASTSLDDEKGIATLWHKACPTLRTIILPKGVVWGYTDGKWVSWQDVVNQDAS</sequence>
<evidence type="ECO:0000313" key="1">
    <source>
        <dbReference type="EMBL" id="KIJ13614.1"/>
    </source>
</evidence>
<dbReference type="HOGENOM" id="CLU_036643_0_0_1"/>